<name>A0A7G5E6N6_9SPHI</name>
<dbReference type="PROSITE" id="PS51257">
    <property type="entry name" value="PROKAR_LIPOPROTEIN"/>
    <property type="match status" value="1"/>
</dbReference>
<evidence type="ECO:0000313" key="3">
    <source>
        <dbReference type="Proteomes" id="UP000515450"/>
    </source>
</evidence>
<evidence type="ECO:0000313" key="2">
    <source>
        <dbReference type="EMBL" id="QMV69661.1"/>
    </source>
</evidence>
<evidence type="ECO:0000256" key="1">
    <source>
        <dbReference type="SAM" id="SignalP"/>
    </source>
</evidence>
<proteinExistence type="predicted"/>
<keyword evidence="1" id="KW-0732">Signal</keyword>
<feature type="signal peptide" evidence="1">
    <location>
        <begin position="1"/>
        <end position="23"/>
    </location>
</feature>
<accession>A0A7G5E6N6</accession>
<dbReference type="Gene3D" id="3.40.30.10">
    <property type="entry name" value="Glutaredoxin"/>
    <property type="match status" value="1"/>
</dbReference>
<dbReference type="EMBL" id="CP058555">
    <property type="protein sequence ID" value="QMV69661.1"/>
    <property type="molecule type" value="Genomic_DNA"/>
</dbReference>
<dbReference type="RefSeq" id="WP_182330395.1">
    <property type="nucleotide sequence ID" value="NZ_CP058555.1"/>
</dbReference>
<dbReference type="Proteomes" id="UP000515450">
    <property type="component" value="Chromosome"/>
</dbReference>
<reference evidence="2 3" key="1">
    <citation type="journal article" date="2020" name="G3 (Bethesda)">
        <title>CeMbio - The Caenorhabditis elegans Microbiome Resource.</title>
        <authorList>
            <person name="Dirksen P."/>
            <person name="Assie A."/>
            <person name="Zimmermann J."/>
            <person name="Zhang F."/>
            <person name="Tietje A.M."/>
            <person name="Marsh S.A."/>
            <person name="Felix M.A."/>
            <person name="Shapira M."/>
            <person name="Kaleta C."/>
            <person name="Schulenburg H."/>
            <person name="Samuel B."/>
        </authorList>
    </citation>
    <scope>NUCLEOTIDE SEQUENCE [LARGE SCALE GENOMIC DNA]</scope>
    <source>
        <strain evidence="2 3">BIGb0170</strain>
    </source>
</reference>
<dbReference type="Pfam" id="PF13899">
    <property type="entry name" value="Thioredoxin_7"/>
    <property type="match status" value="1"/>
</dbReference>
<feature type="chain" id="PRO_5028875710" evidence="1">
    <location>
        <begin position="24"/>
        <end position="408"/>
    </location>
</feature>
<gene>
    <name evidence="2" type="ORF">HS960_19250</name>
</gene>
<dbReference type="AlphaFoldDB" id="A0A7G5E6N6"/>
<organism evidence="2 3">
    <name type="scientific">Sphingobacterium paramultivorum</name>
    <dbReference type="NCBI Taxonomy" id="2886510"/>
    <lineage>
        <taxon>Bacteria</taxon>
        <taxon>Pseudomonadati</taxon>
        <taxon>Bacteroidota</taxon>
        <taxon>Sphingobacteriia</taxon>
        <taxon>Sphingobacteriales</taxon>
        <taxon>Sphingobacteriaceae</taxon>
        <taxon>Sphingobacterium</taxon>
    </lineage>
</organism>
<dbReference type="InterPro" id="IPR036249">
    <property type="entry name" value="Thioredoxin-like_sf"/>
</dbReference>
<protein>
    <submittedName>
        <fullName evidence="2">Thioredoxin family protein</fullName>
    </submittedName>
</protein>
<dbReference type="SUPFAM" id="SSF52833">
    <property type="entry name" value="Thioredoxin-like"/>
    <property type="match status" value="1"/>
</dbReference>
<keyword evidence="3" id="KW-1185">Reference proteome</keyword>
<sequence length="408" mass="46605">MKKNIFYMVATCCGLLLSCLLHAQEKIVQGTYAECQALAKKENKLILIDLYFVGCMPCAEMDKQVFPDPAVVSELKANYILYKTDVMKEMDGKRLARKYGAPGFPTYVIVNPDGKTLLTESGFFGVDRFVPLLKEAVQRSKSELFLAFNNSLDNNYPAAYSERFIKTGEKHDFAELEGYLDQQKDLFGEAAFLANSVTSLPKYNDWVYTHLPQLIKMYGSNLLRNKISAMASKKSKQYGSTQQLDSLESMLTYIRPTFNDKLWDIFLPAFISNYYTSSKDANTYMKLITQFNLYTTWDLRSNALGQVIIDQAKEPKILNKILAEYQQQQSMQQLDAIDNYRLTLLYYYLKDFKNATKSVQTLLNADLSSSSHSTLKKELLALKDAIDKKNPDLFQAKDIKKIIPFTLS</sequence>